<name>A0AAD1K0X2_LACLC</name>
<dbReference type="Pfam" id="PF04761">
    <property type="entry name" value="Phage_Treg"/>
    <property type="match status" value="1"/>
</dbReference>
<dbReference type="InterPro" id="IPR006848">
    <property type="entry name" value="Transcrpt_reg_put_lact_phage"/>
</dbReference>
<evidence type="ECO:0000313" key="1">
    <source>
        <dbReference type="EMBL" id="BCO07280.1"/>
    </source>
</evidence>
<protein>
    <recommendedName>
        <fullName evidence="3">Prophage protein</fullName>
    </recommendedName>
</protein>
<evidence type="ECO:0000313" key="2">
    <source>
        <dbReference type="Proteomes" id="UP000595253"/>
    </source>
</evidence>
<dbReference type="EMBL" id="AP024222">
    <property type="protein sequence ID" value="BCO07280.1"/>
    <property type="molecule type" value="Genomic_DNA"/>
</dbReference>
<accession>A0AAD1K0X2</accession>
<dbReference type="Proteomes" id="UP000595253">
    <property type="component" value="Chromosome"/>
</dbReference>
<sequence>MEQVVTHYRETIQQHSVEWYKKQLLKDFSVQFIKDSLLPQLFKWSNAYKAAVELTKQKAPRGAERVV</sequence>
<dbReference type="AlphaFoldDB" id="A0AAD1K0X2"/>
<gene>
    <name evidence="1" type="primary">pi104</name>
    <name evidence="1" type="ORF">LLC_25200</name>
</gene>
<reference evidence="1 2" key="1">
    <citation type="submission" date="2020-12" db="EMBL/GenBank/DDBJ databases">
        <title>Complete genome sequence of lactococcus lactis subsp. cremoris strain EPSC and strain G3-2.</title>
        <authorList>
            <person name="Kita K."/>
            <person name="Ishikawa S."/>
        </authorList>
    </citation>
    <scope>NUCLEOTIDE SEQUENCE [LARGE SCALE GENOMIC DNA]</scope>
    <source>
        <strain evidence="1 2">EPSC</strain>
    </source>
</reference>
<organism evidence="1 2">
    <name type="scientific">Lactococcus lactis subsp. cremoris</name>
    <name type="common">Streptococcus cremoris</name>
    <dbReference type="NCBI Taxonomy" id="1359"/>
    <lineage>
        <taxon>Bacteria</taxon>
        <taxon>Bacillati</taxon>
        <taxon>Bacillota</taxon>
        <taxon>Bacilli</taxon>
        <taxon>Lactobacillales</taxon>
        <taxon>Streptococcaceae</taxon>
        <taxon>Lactococcus</taxon>
    </lineage>
</organism>
<proteinExistence type="predicted"/>
<evidence type="ECO:0008006" key="3">
    <source>
        <dbReference type="Google" id="ProtNLM"/>
    </source>
</evidence>
<dbReference type="RefSeq" id="WP_021165564.1">
    <property type="nucleotide sequence ID" value="NZ_AP018499.1"/>
</dbReference>